<accession>A0A9X3BHE7</accession>
<sequence>MQILLHKRSYYSFAFIVVNLLFAGAVLGQSTTITSGQTVKASTLSAGADIILKAGGTLEMDASKTFSSITTADAGTSTINGSGVLTVSGNGNNAGNIIIAGGNTLVLNTNATASSLQTGDLDNTTATISSDNNSVILSLTSIAVNAINNKKSIARLSIGANISVSTGSIVQGTGANNSDYELYVSGILKINGTLKDFRDGGNGITTFTCNSGSTIEYNGADQKIYPTTYNNLILSGSGAKTITGVTTINGNFTMAGTSSAASTIATSANNMDFKGNVSIGSYATFDARSFNYGVSGNWTNNGTFTAGSSKVTCNGSSTQEIAGSTATTFNNFTVNNSAGVLLNKNLNVNGILNLTNGQITTSSTSLLTLNNNATVTGASDASFVNGPIQKVGFSTSEFKFPVGKNGKYIPIGVTATASISDAFQAEYIPSSAAALGSITSTGLNSVSSCEYWNLNRITGSSSVNVTLYWDVNKNCTGSSFFSDPSSVKVAHFNGTTWNAHGGTATASTTTTGSVTWSGVSNFSPFTFGSTANFSVLPVHFSNVKASEKTSGVQVEFTNLTESDVDYYEVERSLDGKAFITTKKLYPSKNNYSSAAYSWLDAAAKEGKIIYRIKAVETTGKTIYSNLVNITLGAKNSSMSVYAKSGQVALQISNLPAGKYQLQLLSAAGQMLGVENISHGGGSLSQTTTLNSAKAGIYILNLSGAVRMQQKFLVQ</sequence>
<proteinExistence type="predicted"/>
<dbReference type="EMBL" id="JAOTIF010000006">
    <property type="protein sequence ID" value="MCU7549457.1"/>
    <property type="molecule type" value="Genomic_DNA"/>
</dbReference>
<dbReference type="Proteomes" id="UP001155483">
    <property type="component" value="Unassembled WGS sequence"/>
</dbReference>
<evidence type="ECO:0000313" key="1">
    <source>
        <dbReference type="EMBL" id="MCU7549457.1"/>
    </source>
</evidence>
<dbReference type="AlphaFoldDB" id="A0A9X3BHE7"/>
<protein>
    <recommendedName>
        <fullName evidence="3">T9SS type A sorting domain-containing protein</fullName>
    </recommendedName>
</protein>
<gene>
    <name evidence="1" type="ORF">OCK74_10045</name>
</gene>
<dbReference type="RefSeq" id="WP_279296901.1">
    <property type="nucleotide sequence ID" value="NZ_JAOTIF010000006.1"/>
</dbReference>
<comment type="caution">
    <text evidence="1">The sequence shown here is derived from an EMBL/GenBank/DDBJ whole genome shotgun (WGS) entry which is preliminary data.</text>
</comment>
<reference evidence="1" key="1">
    <citation type="submission" date="2022-09" db="EMBL/GenBank/DDBJ databases">
        <authorList>
            <person name="Yuan C."/>
            <person name="Ke Z."/>
        </authorList>
    </citation>
    <scope>NUCLEOTIDE SEQUENCE</scope>
    <source>
        <strain evidence="1">LB-8</strain>
    </source>
</reference>
<organism evidence="1 2">
    <name type="scientific">Paraflavisolibacter caeni</name>
    <dbReference type="NCBI Taxonomy" id="2982496"/>
    <lineage>
        <taxon>Bacteria</taxon>
        <taxon>Pseudomonadati</taxon>
        <taxon>Bacteroidota</taxon>
        <taxon>Chitinophagia</taxon>
        <taxon>Chitinophagales</taxon>
        <taxon>Chitinophagaceae</taxon>
        <taxon>Paraflavisolibacter</taxon>
    </lineage>
</organism>
<evidence type="ECO:0000313" key="2">
    <source>
        <dbReference type="Proteomes" id="UP001155483"/>
    </source>
</evidence>
<keyword evidence="2" id="KW-1185">Reference proteome</keyword>
<evidence type="ECO:0008006" key="3">
    <source>
        <dbReference type="Google" id="ProtNLM"/>
    </source>
</evidence>
<reference evidence="1" key="2">
    <citation type="submission" date="2023-04" db="EMBL/GenBank/DDBJ databases">
        <title>Paracnuella aquatica gen. nov., sp. nov., a member of the family Chitinophagaceae isolated from a hot spring.</title>
        <authorList>
            <person name="Wang C."/>
        </authorList>
    </citation>
    <scope>NUCLEOTIDE SEQUENCE</scope>
    <source>
        <strain evidence="1">LB-8</strain>
    </source>
</reference>
<name>A0A9X3BHE7_9BACT</name>